<evidence type="ECO:0000313" key="2">
    <source>
        <dbReference type="Proteomes" id="UP000637383"/>
    </source>
</evidence>
<protein>
    <submittedName>
        <fullName evidence="1">Uncharacterized protein</fullName>
    </submittedName>
</protein>
<dbReference type="EMBL" id="JACJTU010000077">
    <property type="protein sequence ID" value="MBD2739295.1"/>
    <property type="molecule type" value="Genomic_DNA"/>
</dbReference>
<name>A0ABR8KIA4_9NOSO</name>
<comment type="caution">
    <text evidence="1">The sequence shown here is derived from an EMBL/GenBank/DDBJ whole genome shotgun (WGS) entry which is preliminary data.</text>
</comment>
<dbReference type="RefSeq" id="WP_190959794.1">
    <property type="nucleotide sequence ID" value="NZ_JACJTU010000077.1"/>
</dbReference>
<reference evidence="1 2" key="1">
    <citation type="journal article" date="2020" name="ISME J.">
        <title>Comparative genomics reveals insights into cyanobacterial evolution and habitat adaptation.</title>
        <authorList>
            <person name="Chen M.Y."/>
            <person name="Teng W.K."/>
            <person name="Zhao L."/>
            <person name="Hu C.X."/>
            <person name="Zhou Y.K."/>
            <person name="Han B.P."/>
            <person name="Song L.R."/>
            <person name="Shu W.S."/>
        </authorList>
    </citation>
    <scope>NUCLEOTIDE SEQUENCE [LARGE SCALE GENOMIC DNA]</scope>
    <source>
        <strain evidence="1 2">FACHB-159</strain>
    </source>
</reference>
<organism evidence="1 2">
    <name type="scientific">Nostoc paludosum FACHB-159</name>
    <dbReference type="NCBI Taxonomy" id="2692908"/>
    <lineage>
        <taxon>Bacteria</taxon>
        <taxon>Bacillati</taxon>
        <taxon>Cyanobacteriota</taxon>
        <taxon>Cyanophyceae</taxon>
        <taxon>Nostocales</taxon>
        <taxon>Nostocaceae</taxon>
        <taxon>Nostoc</taxon>
    </lineage>
</organism>
<gene>
    <name evidence="1" type="ORF">H6H03_36480</name>
</gene>
<keyword evidence="2" id="KW-1185">Reference proteome</keyword>
<proteinExistence type="predicted"/>
<sequence>MVVKLLIRCLPDSIVDTINAESLAELNRRQLIIWAEDVPVVESENEHSAYHLAARFQQVTPENLPEVLKAIAQIYTHYGNCLALTYLMEISAEYFGLIEKDKCTTT</sequence>
<dbReference type="Proteomes" id="UP000637383">
    <property type="component" value="Unassembled WGS sequence"/>
</dbReference>
<accession>A0ABR8KIA4</accession>
<evidence type="ECO:0000313" key="1">
    <source>
        <dbReference type="EMBL" id="MBD2739295.1"/>
    </source>
</evidence>